<reference evidence="1 3" key="1">
    <citation type="submission" date="2018-05" db="EMBL/GenBank/DDBJ databases">
        <title>Legionella qingyii sp.nov., whole genome shotgun sequence.</title>
        <authorList>
            <person name="Wu H."/>
            <person name="Zhu Q."/>
            <person name="Hu C."/>
        </authorList>
    </citation>
    <scope>NUCLEOTIDE SEQUENCE [LARGE SCALE GENOMIC DNA]</scope>
    <source>
        <strain evidence="1 3">HEB18</strain>
    </source>
</reference>
<protein>
    <submittedName>
        <fullName evidence="1">Uncharacterized protein</fullName>
    </submittedName>
</protein>
<name>A0A317U884_9GAMM</name>
<accession>A0A317U884</accession>
<dbReference type="Proteomes" id="UP000287374">
    <property type="component" value="Unassembled WGS sequence"/>
</dbReference>
<proteinExistence type="predicted"/>
<dbReference type="Proteomes" id="UP000247152">
    <property type="component" value="Unassembled WGS sequence"/>
</dbReference>
<evidence type="ECO:0000313" key="1">
    <source>
        <dbReference type="EMBL" id="PWY56742.1"/>
    </source>
</evidence>
<dbReference type="EMBL" id="RZGX01000007">
    <property type="protein sequence ID" value="RUR23702.1"/>
    <property type="molecule type" value="Genomic_DNA"/>
</dbReference>
<dbReference type="OrthoDB" id="5648821at2"/>
<evidence type="ECO:0000313" key="4">
    <source>
        <dbReference type="Proteomes" id="UP000287374"/>
    </source>
</evidence>
<sequence>MTKFSTFSIYENEMRAFIKKVVDTTSLDQEQLTTWLYSDGVMQFRGGQSADYYPYVAQNLKQFGHRPLISKQHSMGQILTGFMTLKNAFLNQFAQDQPELKEQLEQLFTLYLYTAIENHLPFIALQSEISSELSAYQDKNGPLEPAEALKLSIKIFEEKRVANPQLEEDFKNQLTLMNEFLEVLNKQATSSGQQFFKPSDNNLNSIAPQLFTIKNS</sequence>
<evidence type="ECO:0000313" key="2">
    <source>
        <dbReference type="EMBL" id="RUR23702.1"/>
    </source>
</evidence>
<dbReference type="EMBL" id="QHJG01000006">
    <property type="protein sequence ID" value="PWY56742.1"/>
    <property type="molecule type" value="Genomic_DNA"/>
</dbReference>
<gene>
    <name evidence="1" type="ORF">DGG96_04865</name>
    <name evidence="2" type="ORF">ELY20_06750</name>
</gene>
<keyword evidence="4" id="KW-1185">Reference proteome</keyword>
<evidence type="ECO:0000313" key="3">
    <source>
        <dbReference type="Proteomes" id="UP000247152"/>
    </source>
</evidence>
<dbReference type="AlphaFoldDB" id="A0A317U884"/>
<dbReference type="RefSeq" id="WP_110141834.1">
    <property type="nucleotide sequence ID" value="NZ_QHJG01000006.1"/>
</dbReference>
<reference evidence="2 4" key="2">
    <citation type="submission" date="2018-12" db="EMBL/GenBank/DDBJ databases">
        <title>Legionella sp,whole genome shotgun sequence.</title>
        <authorList>
            <person name="Wu H."/>
        </authorList>
    </citation>
    <scope>NUCLEOTIDE SEQUENCE [LARGE SCALE GENOMIC DNA]</scope>
    <source>
        <strain evidence="4">km489</strain>
        <strain evidence="2">Km489</strain>
    </source>
</reference>
<comment type="caution">
    <text evidence="1">The sequence shown here is derived from an EMBL/GenBank/DDBJ whole genome shotgun (WGS) entry which is preliminary data.</text>
</comment>
<organism evidence="1 3">
    <name type="scientific">Legionella qingyii</name>
    <dbReference type="NCBI Taxonomy" id="2184757"/>
    <lineage>
        <taxon>Bacteria</taxon>
        <taxon>Pseudomonadati</taxon>
        <taxon>Pseudomonadota</taxon>
        <taxon>Gammaproteobacteria</taxon>
        <taxon>Legionellales</taxon>
        <taxon>Legionellaceae</taxon>
        <taxon>Legionella</taxon>
    </lineage>
</organism>